<comment type="similarity">
    <text evidence="1">Belongs to the beta type-B retroviral polymerase family. HERV class-II K(HML-2) pol subfamily.</text>
</comment>
<dbReference type="InterPro" id="IPR000477">
    <property type="entry name" value="RT_dom"/>
</dbReference>
<organism evidence="5 6">
    <name type="scientific">Hemibagrus guttatus</name>
    <dbReference type="NCBI Taxonomy" id="175788"/>
    <lineage>
        <taxon>Eukaryota</taxon>
        <taxon>Metazoa</taxon>
        <taxon>Chordata</taxon>
        <taxon>Craniata</taxon>
        <taxon>Vertebrata</taxon>
        <taxon>Euteleostomi</taxon>
        <taxon>Actinopterygii</taxon>
        <taxon>Neopterygii</taxon>
        <taxon>Teleostei</taxon>
        <taxon>Ostariophysi</taxon>
        <taxon>Siluriformes</taxon>
        <taxon>Bagridae</taxon>
        <taxon>Hemibagrus</taxon>
    </lineage>
</organism>
<dbReference type="Proteomes" id="UP001274896">
    <property type="component" value="Unassembled WGS sequence"/>
</dbReference>
<proteinExistence type="inferred from homology"/>
<dbReference type="CDD" id="cd01647">
    <property type="entry name" value="RT_LTR"/>
    <property type="match status" value="1"/>
</dbReference>
<keyword evidence="6" id="KW-1185">Reference proteome</keyword>
<evidence type="ECO:0000256" key="3">
    <source>
        <dbReference type="ARBA" id="ARBA00039658"/>
    </source>
</evidence>
<dbReference type="SUPFAM" id="SSF56672">
    <property type="entry name" value="DNA/RNA polymerases"/>
    <property type="match status" value="1"/>
</dbReference>
<dbReference type="EC" id="3.1.26.4" evidence="2"/>
<dbReference type="InterPro" id="IPR050951">
    <property type="entry name" value="Retrovirus_Pol_polyprotein"/>
</dbReference>
<dbReference type="Gene3D" id="1.10.340.70">
    <property type="match status" value="1"/>
</dbReference>
<evidence type="ECO:0000313" key="6">
    <source>
        <dbReference type="Proteomes" id="UP001274896"/>
    </source>
</evidence>
<dbReference type="PROSITE" id="PS50878">
    <property type="entry name" value="RT_POL"/>
    <property type="match status" value="1"/>
</dbReference>
<evidence type="ECO:0000259" key="4">
    <source>
        <dbReference type="PROSITE" id="PS50878"/>
    </source>
</evidence>
<dbReference type="Pfam" id="PF17921">
    <property type="entry name" value="Integrase_H2C2"/>
    <property type="match status" value="1"/>
</dbReference>
<dbReference type="GO" id="GO:0004523">
    <property type="term" value="F:RNA-DNA hybrid ribonuclease activity"/>
    <property type="evidence" value="ECO:0007669"/>
    <property type="project" value="UniProtKB-EC"/>
</dbReference>
<dbReference type="InterPro" id="IPR043502">
    <property type="entry name" value="DNA/RNA_pol_sf"/>
</dbReference>
<gene>
    <name evidence="5" type="ORF">QTP70_023204</name>
</gene>
<dbReference type="Pfam" id="PF00078">
    <property type="entry name" value="RVT_1"/>
    <property type="match status" value="1"/>
</dbReference>
<name>A0AAE0V5M7_9TELE</name>
<dbReference type="EMBL" id="JAUCMX010000006">
    <property type="protein sequence ID" value="KAK3543491.1"/>
    <property type="molecule type" value="Genomic_DNA"/>
</dbReference>
<protein>
    <recommendedName>
        <fullName evidence="3">Gypsy retrotransposon integrase-like protein 1</fullName>
        <ecNumber evidence="2">3.1.26.4</ecNumber>
    </recommendedName>
</protein>
<dbReference type="AlphaFoldDB" id="A0AAE0V5M7"/>
<accession>A0AAE0V5M7</accession>
<sequence>MPFVLTNAPVVFQSLINEVFQDILNDYVIASIDDILVYSTSFDEHARHVWAILTRLQRKHLYVKPEKCECYRTSITFLGYVISQQGVEMDQAMVHAVTEWPEPTTVKELQRFLGFANFYQRFIRNYSSVSSPLTSLLRVRVRDTSASPVQWDLVEVVQRAHDEEPPPADCPPAKVYVPALYRQRVMQWVHESPSSGHSGIYRSTQLLLRRFWWAL</sequence>
<evidence type="ECO:0000313" key="5">
    <source>
        <dbReference type="EMBL" id="KAK3543491.1"/>
    </source>
</evidence>
<feature type="domain" description="Reverse transcriptase" evidence="4">
    <location>
        <begin position="1"/>
        <end position="82"/>
    </location>
</feature>
<dbReference type="InterPro" id="IPR041588">
    <property type="entry name" value="Integrase_H2C2"/>
</dbReference>
<dbReference type="FunFam" id="3.30.70.270:FF:000003">
    <property type="entry name" value="Transposon Ty3-G Gag-Pol polyprotein"/>
    <property type="match status" value="1"/>
</dbReference>
<dbReference type="PANTHER" id="PTHR37984">
    <property type="entry name" value="PROTEIN CBG26694"/>
    <property type="match status" value="1"/>
</dbReference>
<dbReference type="Gene3D" id="3.30.70.270">
    <property type="match status" value="2"/>
</dbReference>
<comment type="caution">
    <text evidence="5">The sequence shown here is derived from an EMBL/GenBank/DDBJ whole genome shotgun (WGS) entry which is preliminary data.</text>
</comment>
<evidence type="ECO:0000256" key="2">
    <source>
        <dbReference type="ARBA" id="ARBA00012180"/>
    </source>
</evidence>
<dbReference type="PANTHER" id="PTHR37984:SF5">
    <property type="entry name" value="PROTEIN NYNRIN-LIKE"/>
    <property type="match status" value="1"/>
</dbReference>
<reference evidence="5" key="1">
    <citation type="submission" date="2023-06" db="EMBL/GenBank/DDBJ databases">
        <title>Male Hemibagrus guttatus genome.</title>
        <authorList>
            <person name="Bian C."/>
        </authorList>
    </citation>
    <scope>NUCLEOTIDE SEQUENCE</scope>
    <source>
        <strain evidence="5">Male_cb2023</strain>
        <tissue evidence="5">Muscle</tissue>
    </source>
</reference>
<dbReference type="InterPro" id="IPR043128">
    <property type="entry name" value="Rev_trsase/Diguanyl_cyclase"/>
</dbReference>
<evidence type="ECO:0000256" key="1">
    <source>
        <dbReference type="ARBA" id="ARBA00010879"/>
    </source>
</evidence>